<dbReference type="InterPro" id="IPR040676">
    <property type="entry name" value="DUF5641"/>
</dbReference>
<feature type="compositionally biased region" description="Basic and acidic residues" evidence="1">
    <location>
        <begin position="1"/>
        <end position="12"/>
    </location>
</feature>
<feature type="region of interest" description="Disordered" evidence="1">
    <location>
        <begin position="1"/>
        <end position="22"/>
    </location>
</feature>
<dbReference type="WBParaSite" id="MhA1_Contig1679.frz3.gene16">
    <property type="protein sequence ID" value="MhA1_Contig1679.frz3.gene16"/>
    <property type="gene ID" value="MhA1_Contig1679.frz3.gene16"/>
</dbReference>
<dbReference type="AlphaFoldDB" id="A0A1I8BAB5"/>
<accession>A0A1I8BAB5</accession>
<evidence type="ECO:0000256" key="1">
    <source>
        <dbReference type="SAM" id="MobiDB-lite"/>
    </source>
</evidence>
<dbReference type="Proteomes" id="UP000095281">
    <property type="component" value="Unplaced"/>
</dbReference>
<organism evidence="3 4">
    <name type="scientific">Meloidogyne hapla</name>
    <name type="common">Root-knot nematode worm</name>
    <dbReference type="NCBI Taxonomy" id="6305"/>
    <lineage>
        <taxon>Eukaryota</taxon>
        <taxon>Metazoa</taxon>
        <taxon>Ecdysozoa</taxon>
        <taxon>Nematoda</taxon>
        <taxon>Chromadorea</taxon>
        <taxon>Rhabditida</taxon>
        <taxon>Tylenchina</taxon>
        <taxon>Tylenchomorpha</taxon>
        <taxon>Tylenchoidea</taxon>
        <taxon>Meloidogynidae</taxon>
        <taxon>Meloidogyninae</taxon>
        <taxon>Meloidogyne</taxon>
    </lineage>
</organism>
<reference evidence="4" key="1">
    <citation type="submission" date="2016-11" db="UniProtKB">
        <authorList>
            <consortium name="WormBaseParasite"/>
        </authorList>
    </citation>
    <scope>IDENTIFICATION</scope>
</reference>
<protein>
    <submittedName>
        <fullName evidence="4">DUF5641 domain-containing protein</fullName>
    </submittedName>
</protein>
<evidence type="ECO:0000313" key="4">
    <source>
        <dbReference type="WBParaSite" id="MhA1_Contig1679.frz3.gene16"/>
    </source>
</evidence>
<sequence>MLRDNSKWEHKGPRLQNNSPPKLGDVVLVEEAMQPRNTWTLARVEKLNGDPGPIRSVKLRMPNGRITTRPLNRIELSTEVPGIMLGTRHFWKYFMDKAEVAPGLFVIQTAFGPVVGGESDMSPQGGRLSHSLAAVSKTSIDIMPPSNTLRTMKDDTQLAGYGANLEPHYPQITEWLLAGSVPPTVISKSTHLCSKEA</sequence>
<dbReference type="Pfam" id="PF18701">
    <property type="entry name" value="DUF5641"/>
    <property type="match status" value="1"/>
</dbReference>
<feature type="domain" description="DUF5641" evidence="2">
    <location>
        <begin position="3"/>
        <end position="74"/>
    </location>
</feature>
<evidence type="ECO:0000259" key="2">
    <source>
        <dbReference type="Pfam" id="PF18701"/>
    </source>
</evidence>
<name>A0A1I8BAB5_MELHA</name>
<keyword evidence="3" id="KW-1185">Reference proteome</keyword>
<proteinExistence type="predicted"/>
<evidence type="ECO:0000313" key="3">
    <source>
        <dbReference type="Proteomes" id="UP000095281"/>
    </source>
</evidence>